<evidence type="ECO:0000256" key="1">
    <source>
        <dbReference type="SAM" id="Phobius"/>
    </source>
</evidence>
<accession>A0A2Y9AYV2</accession>
<dbReference type="EMBL" id="QGDJ01000009">
    <property type="protein sequence ID" value="PWJ16244.1"/>
    <property type="molecule type" value="Genomic_DNA"/>
</dbReference>
<evidence type="ECO:0000313" key="3">
    <source>
        <dbReference type="EMBL" id="SSA49316.1"/>
    </source>
</evidence>
<dbReference type="AlphaFoldDB" id="A0A2Y9AYV2"/>
<dbReference type="RefSeq" id="WP_109565450.1">
    <property type="nucleotide sequence ID" value="NZ_QGDJ01000009.1"/>
</dbReference>
<evidence type="ECO:0000313" key="2">
    <source>
        <dbReference type="EMBL" id="PWJ16244.1"/>
    </source>
</evidence>
<keyword evidence="1" id="KW-1133">Transmembrane helix</keyword>
<dbReference type="Proteomes" id="UP000245839">
    <property type="component" value="Unassembled WGS sequence"/>
</dbReference>
<keyword evidence="1" id="KW-0812">Transmembrane</keyword>
<reference evidence="2 4" key="2">
    <citation type="submission" date="2018-03" db="EMBL/GenBank/DDBJ databases">
        <title>Genomic Encyclopedia of Archaeal and Bacterial Type Strains, Phase II (KMG-II): from individual species to whole genera.</title>
        <authorList>
            <person name="Goeker M."/>
        </authorList>
    </citation>
    <scope>NUCLEOTIDE SEQUENCE [LARGE SCALE GENOMIC DNA]</scope>
    <source>
        <strain evidence="2 4">DSM 25227</strain>
    </source>
</reference>
<keyword evidence="1" id="KW-0472">Membrane</keyword>
<keyword evidence="4" id="KW-1185">Reference proteome</keyword>
<protein>
    <recommendedName>
        <fullName evidence="6">2TM domain-containing protein</fullName>
    </recommendedName>
</protein>
<sequence>MRDDHPGKVEDYTEAFLWTAYMILVVGLVLIWGLWGYLIALLTCAGLHWAITRWSVARARAEADWDARVAAAIARARAREDRP</sequence>
<evidence type="ECO:0000313" key="5">
    <source>
        <dbReference type="Proteomes" id="UP000251571"/>
    </source>
</evidence>
<reference evidence="3 5" key="1">
    <citation type="submission" date="2016-10" db="EMBL/GenBank/DDBJ databases">
        <authorList>
            <person name="Cai Z."/>
        </authorList>
    </citation>
    <scope>NUCLEOTIDE SEQUENCE [LARGE SCALE GENOMIC DNA]</scope>
    <source>
        <strain evidence="3 5">DSM 25227</strain>
    </source>
</reference>
<proteinExistence type="predicted"/>
<evidence type="ECO:0000313" key="4">
    <source>
        <dbReference type="Proteomes" id="UP000245839"/>
    </source>
</evidence>
<dbReference type="EMBL" id="UETC01000009">
    <property type="protein sequence ID" value="SSA49316.1"/>
    <property type="molecule type" value="Genomic_DNA"/>
</dbReference>
<dbReference type="Proteomes" id="UP000251571">
    <property type="component" value="Unassembled WGS sequence"/>
</dbReference>
<name>A0A2Y9AYV2_9RHOB</name>
<evidence type="ECO:0008006" key="6">
    <source>
        <dbReference type="Google" id="ProtNLM"/>
    </source>
</evidence>
<organism evidence="3 5">
    <name type="scientific">Jannaschia seohaensis</name>
    <dbReference type="NCBI Taxonomy" id="475081"/>
    <lineage>
        <taxon>Bacteria</taxon>
        <taxon>Pseudomonadati</taxon>
        <taxon>Pseudomonadota</taxon>
        <taxon>Alphaproteobacteria</taxon>
        <taxon>Rhodobacterales</taxon>
        <taxon>Roseobacteraceae</taxon>
        <taxon>Jannaschia</taxon>
    </lineage>
</organism>
<gene>
    <name evidence="2" type="ORF">BCF38_109129</name>
    <name evidence="3" type="ORF">SAMN05421539_109129</name>
</gene>
<feature type="transmembrane region" description="Helical" evidence="1">
    <location>
        <begin position="20"/>
        <end position="51"/>
    </location>
</feature>